<dbReference type="AlphaFoldDB" id="A0A832W9T1"/>
<dbReference type="RefSeq" id="WP_048065295.1">
    <property type="nucleotide sequence ID" value="NZ_DUJU01000096.1"/>
</dbReference>
<dbReference type="SUPFAM" id="SSF52540">
    <property type="entry name" value="P-loop containing nucleoside triphosphate hydrolases"/>
    <property type="match status" value="1"/>
</dbReference>
<accession>A0A832W9T1</accession>
<dbReference type="InterPro" id="IPR050221">
    <property type="entry name" value="26S_Proteasome_ATPase"/>
</dbReference>
<sequence>MSLGKGLNVLFSGSPGTGKTMAAEVLANDVKLDLYKIDLSSVVSKYIGETEKNLKKIFEEAETSMDLKASGTMNVKGAMVNLN</sequence>
<dbReference type="Gene3D" id="3.40.50.300">
    <property type="entry name" value="P-loop containing nucleotide triphosphate hydrolases"/>
    <property type="match status" value="1"/>
</dbReference>
<evidence type="ECO:0000259" key="3">
    <source>
        <dbReference type="Pfam" id="PF00004"/>
    </source>
</evidence>
<evidence type="ECO:0000256" key="1">
    <source>
        <dbReference type="ARBA" id="ARBA00022741"/>
    </source>
</evidence>
<dbReference type="PANTHER" id="PTHR23073">
    <property type="entry name" value="26S PROTEASOME REGULATORY SUBUNIT"/>
    <property type="match status" value="1"/>
</dbReference>
<dbReference type="GO" id="GO:0005524">
    <property type="term" value="F:ATP binding"/>
    <property type="evidence" value="ECO:0007669"/>
    <property type="project" value="UniProtKB-KW"/>
</dbReference>
<proteinExistence type="predicted"/>
<dbReference type="InterPro" id="IPR003959">
    <property type="entry name" value="ATPase_AAA_core"/>
</dbReference>
<dbReference type="GO" id="GO:0016887">
    <property type="term" value="F:ATP hydrolysis activity"/>
    <property type="evidence" value="ECO:0007669"/>
    <property type="project" value="InterPro"/>
</dbReference>
<comment type="caution">
    <text evidence="4">The sequence shown here is derived from an EMBL/GenBank/DDBJ whole genome shotgun (WGS) entry which is preliminary data.</text>
</comment>
<keyword evidence="1" id="KW-0547">Nucleotide-binding</keyword>
<gene>
    <name evidence="4" type="ORF">HA338_08365</name>
</gene>
<name>A0A832W9T1_9EURY</name>
<dbReference type="Proteomes" id="UP000600774">
    <property type="component" value="Unassembled WGS sequence"/>
</dbReference>
<dbReference type="GeneID" id="24782831"/>
<dbReference type="EMBL" id="DUJU01000096">
    <property type="protein sequence ID" value="HIH94041.1"/>
    <property type="molecule type" value="Genomic_DNA"/>
</dbReference>
<evidence type="ECO:0000256" key="2">
    <source>
        <dbReference type="ARBA" id="ARBA00022840"/>
    </source>
</evidence>
<dbReference type="CDD" id="cd19481">
    <property type="entry name" value="RecA-like_protease"/>
    <property type="match status" value="1"/>
</dbReference>
<organism evidence="4 5">
    <name type="scientific">Methanosarcina acetivorans</name>
    <dbReference type="NCBI Taxonomy" id="2214"/>
    <lineage>
        <taxon>Archaea</taxon>
        <taxon>Methanobacteriati</taxon>
        <taxon>Methanobacteriota</taxon>
        <taxon>Stenosarchaea group</taxon>
        <taxon>Methanomicrobia</taxon>
        <taxon>Methanosarcinales</taxon>
        <taxon>Methanosarcinaceae</taxon>
        <taxon>Methanosarcina</taxon>
    </lineage>
</organism>
<feature type="domain" description="ATPase AAA-type core" evidence="3">
    <location>
        <begin position="9"/>
        <end position="64"/>
    </location>
</feature>
<dbReference type="Pfam" id="PF00004">
    <property type="entry name" value="AAA"/>
    <property type="match status" value="1"/>
</dbReference>
<reference evidence="4" key="1">
    <citation type="journal article" date="2020" name="bioRxiv">
        <title>A rank-normalized archaeal taxonomy based on genome phylogeny resolves widespread incomplete and uneven classifications.</title>
        <authorList>
            <person name="Rinke C."/>
            <person name="Chuvochina M."/>
            <person name="Mussig A.J."/>
            <person name="Chaumeil P.-A."/>
            <person name="Waite D.W."/>
            <person name="Whitman W.B."/>
            <person name="Parks D.H."/>
            <person name="Hugenholtz P."/>
        </authorList>
    </citation>
    <scope>NUCLEOTIDE SEQUENCE</scope>
    <source>
        <strain evidence="4">UBA8876</strain>
    </source>
</reference>
<evidence type="ECO:0000313" key="4">
    <source>
        <dbReference type="EMBL" id="HIH94041.1"/>
    </source>
</evidence>
<evidence type="ECO:0000313" key="5">
    <source>
        <dbReference type="Proteomes" id="UP000600774"/>
    </source>
</evidence>
<protein>
    <submittedName>
        <fullName evidence="4">AAA family ATPase</fullName>
    </submittedName>
</protein>
<keyword evidence="2" id="KW-0067">ATP-binding</keyword>
<dbReference type="InterPro" id="IPR027417">
    <property type="entry name" value="P-loop_NTPase"/>
</dbReference>